<dbReference type="SUPFAM" id="SSF51569">
    <property type="entry name" value="Aldolase"/>
    <property type="match status" value="1"/>
</dbReference>
<dbReference type="Gene3D" id="3.20.20.70">
    <property type="entry name" value="Aldolase class I"/>
    <property type="match status" value="1"/>
</dbReference>
<dbReference type="Proteomes" id="UP000005017">
    <property type="component" value="Unassembled WGS sequence"/>
</dbReference>
<dbReference type="InterPro" id="IPR050303">
    <property type="entry name" value="GatZ_KbaZ_carbometab"/>
</dbReference>
<sequence>MKKHPLIHLIDLQKAGKAVGIYSACTANPLVIRACLQKAKDTHSILLVEATANQVDQYGGYTGMKPADFIQFVQKLAKEEDFDTNRLIFGGDHLGPLTFAHYEAEKAMQESEELIRQYVLAGFTKIHIDTSMKVASDPEDIRLSDEIIANRGSRLARIAEAAYQERLKDFPDSIHPVYVVGSEVPIPGGSQEAVDTGIQVTKVADFKNTVDTFKKAFPQESWPYVIAVVVQPGVEEKDAGCTDYDRSKAVDLMASIQNYSNLVFEGHSTDYQTKYHLRELVEDGVGILKVGPGLTYAAREALFALAYAEKEVYRSQPDRQSHFMEILEEEMLKDPKYFVKHYHGTKEEIAYKRKFSFSDRSRYYLPQEPVQKAISILLNNFKEGVPYGVLSQFLPREYTAVRCGQLKNDPMAIIKAHVGYTIDEYLYASHQEELG</sequence>
<dbReference type="GO" id="GO:0005975">
    <property type="term" value="P:carbohydrate metabolic process"/>
    <property type="evidence" value="ECO:0007669"/>
    <property type="project" value="InterPro"/>
</dbReference>
<evidence type="ECO:0000313" key="2">
    <source>
        <dbReference type="EMBL" id="EFC06234.1"/>
    </source>
</evidence>
<reference evidence="3" key="1">
    <citation type="submission" date="2009-12" db="EMBL/GenBank/DDBJ databases">
        <title>Sequence of Clostridiales genomosp. BVAB3 str. UPII9-5.</title>
        <authorList>
            <person name="Madupu R."/>
            <person name="Durkin A.S."/>
            <person name="Torralba M."/>
            <person name="Methe B."/>
            <person name="Sutton G.G."/>
            <person name="Strausberg R.L."/>
            <person name="Nelson K.E."/>
        </authorList>
    </citation>
    <scope>NUCLEOTIDE SEQUENCE [LARGE SCALE GENOMIC DNA]</scope>
    <source>
        <strain evidence="3">W1219</strain>
    </source>
</reference>
<dbReference type="InterPro" id="IPR012062">
    <property type="entry name" value="GatZ/KbaZ-like"/>
</dbReference>
<dbReference type="GO" id="GO:0009401">
    <property type="term" value="P:phosphoenolpyruvate-dependent sugar phosphotransferase system"/>
    <property type="evidence" value="ECO:0007669"/>
    <property type="project" value="TreeGrafter"/>
</dbReference>
<keyword evidence="3" id="KW-1185">Reference proteome</keyword>
<dbReference type="EC" id="2.7.1.144" evidence="2"/>
<dbReference type="eggNOG" id="COG4573">
    <property type="taxonomic scope" value="Bacteria"/>
</dbReference>
<comment type="caution">
    <text evidence="2">The sequence shown here is derived from an EMBL/GenBank/DDBJ whole genome shotgun (WGS) entry which is preliminary data.</text>
</comment>
<dbReference type="InterPro" id="IPR013785">
    <property type="entry name" value="Aldolase_TIM"/>
</dbReference>
<dbReference type="STRING" id="679192.HMPREF9013_0936"/>
<evidence type="ECO:0000256" key="1">
    <source>
        <dbReference type="ARBA" id="ARBA00005007"/>
    </source>
</evidence>
<dbReference type="EMBL" id="ADFR01000002">
    <property type="protein sequence ID" value="EFC06234.1"/>
    <property type="molecule type" value="Genomic_DNA"/>
</dbReference>
<keyword evidence="2" id="KW-0808">Transferase</keyword>
<dbReference type="RefSeq" id="WP_006626579.1">
    <property type="nucleotide sequence ID" value="NZ_ADFR01000002.1"/>
</dbReference>
<name>D2MMF8_9FIRM</name>
<dbReference type="PANTHER" id="PTHR32502">
    <property type="entry name" value="N-ACETYLGALACTOSAMINE PERMEASE II COMPONENT-RELATED"/>
    <property type="match status" value="1"/>
</dbReference>
<protein>
    <submittedName>
        <fullName evidence="2">Tagatose-6-phosphate kinase</fullName>
        <ecNumber evidence="2">2.7.1.144</ecNumber>
    </submittedName>
</protein>
<accession>D2MMF8</accession>
<organism evidence="2 3">
    <name type="scientific">Bulleidia extructa W1219</name>
    <dbReference type="NCBI Taxonomy" id="679192"/>
    <lineage>
        <taxon>Bacteria</taxon>
        <taxon>Bacillati</taxon>
        <taxon>Bacillota</taxon>
        <taxon>Erysipelotrichia</taxon>
        <taxon>Erysipelotrichales</taxon>
        <taxon>Erysipelotrichaceae</taxon>
        <taxon>Bulleidia</taxon>
    </lineage>
</organism>
<dbReference type="PANTHER" id="PTHR32502:SF2">
    <property type="entry name" value="D-TAGATOSE-1,6-BISPHOSPHATE ALDOLASE SUBUNIT KBAZ"/>
    <property type="match status" value="1"/>
</dbReference>
<dbReference type="AlphaFoldDB" id="D2MMF8"/>
<dbReference type="GO" id="GO:0009024">
    <property type="term" value="F:tagatose-6-phosphate kinase activity"/>
    <property type="evidence" value="ECO:0007669"/>
    <property type="project" value="UniProtKB-EC"/>
</dbReference>
<dbReference type="Pfam" id="PF08013">
    <property type="entry name" value="GatZ_KbaZ-like"/>
    <property type="match status" value="1"/>
</dbReference>
<proteinExistence type="predicted"/>
<dbReference type="Gene3D" id="1.10.400.20">
    <property type="entry name" value="putative tagatose 6-phosphate kinase domain like"/>
    <property type="match status" value="1"/>
</dbReference>
<evidence type="ECO:0000313" key="3">
    <source>
        <dbReference type="Proteomes" id="UP000005017"/>
    </source>
</evidence>
<keyword evidence="2" id="KW-0418">Kinase</keyword>
<dbReference type="GO" id="GO:0005886">
    <property type="term" value="C:plasma membrane"/>
    <property type="evidence" value="ECO:0007669"/>
    <property type="project" value="TreeGrafter"/>
</dbReference>
<comment type="pathway">
    <text evidence="1">Carbohydrate metabolism.</text>
</comment>
<dbReference type="PIRSF" id="PIRSF009264">
    <property type="entry name" value="TagBP_ald_AgaZ"/>
    <property type="match status" value="1"/>
</dbReference>
<dbReference type="OrthoDB" id="1672942at2"/>
<gene>
    <name evidence="2" type="ORF">HMPREF9013_0936</name>
</gene>